<evidence type="ECO:0000256" key="1">
    <source>
        <dbReference type="SAM" id="Phobius"/>
    </source>
</evidence>
<evidence type="ECO:0008006" key="4">
    <source>
        <dbReference type="Google" id="ProtNLM"/>
    </source>
</evidence>
<comment type="caution">
    <text evidence="2">The sequence shown here is derived from an EMBL/GenBank/DDBJ whole genome shotgun (WGS) entry which is preliminary data.</text>
</comment>
<organism evidence="2 3">
    <name type="scientific">Staphylococcus canis</name>
    <dbReference type="NCBI Taxonomy" id="2724942"/>
    <lineage>
        <taxon>Bacteria</taxon>
        <taxon>Bacillati</taxon>
        <taxon>Bacillota</taxon>
        <taxon>Bacilli</taxon>
        <taxon>Bacillales</taxon>
        <taxon>Staphylococcaceae</taxon>
        <taxon>Staphylococcus</taxon>
    </lineage>
</organism>
<accession>A0ABS0T8I6</accession>
<feature type="transmembrane region" description="Helical" evidence="1">
    <location>
        <begin position="51"/>
        <end position="73"/>
    </location>
</feature>
<dbReference type="RefSeq" id="WP_198617849.1">
    <property type="nucleotide sequence ID" value="NZ_JABANU010000011.1"/>
</dbReference>
<protein>
    <recommendedName>
        <fullName evidence="4">DUF4321 domain-containing protein</fullName>
    </recommendedName>
</protein>
<reference evidence="2 3" key="1">
    <citation type="submission" date="2020-04" db="EMBL/GenBank/DDBJ databases">
        <title>Staphylococcus species from domestic dog.</title>
        <authorList>
            <person name="Paterson G.K."/>
        </authorList>
    </citation>
    <scope>NUCLEOTIDE SEQUENCE [LARGE SCALE GENOMIC DNA]</scope>
    <source>
        <strain evidence="2 3">H16/1A</strain>
    </source>
</reference>
<proteinExistence type="predicted"/>
<keyword evidence="1" id="KW-0472">Membrane</keyword>
<evidence type="ECO:0000313" key="2">
    <source>
        <dbReference type="EMBL" id="MBI5975071.1"/>
    </source>
</evidence>
<gene>
    <name evidence="2" type="ORF">HHH54_05585</name>
</gene>
<name>A0ABS0T8I6_9STAP</name>
<dbReference type="EMBL" id="JABANU010000011">
    <property type="protein sequence ID" value="MBI5975071.1"/>
    <property type="molecule type" value="Genomic_DNA"/>
</dbReference>
<dbReference type="Proteomes" id="UP000751852">
    <property type="component" value="Unassembled WGS sequence"/>
</dbReference>
<sequence>MGKKIMAIVLGILTLITAWSTIKMITAIAHIEKGTEISYAPIPVQVQDPNLAVVLVSSLIYACITIVLALITIKLMKKKN</sequence>
<keyword evidence="1" id="KW-0812">Transmembrane</keyword>
<evidence type="ECO:0000313" key="3">
    <source>
        <dbReference type="Proteomes" id="UP000751852"/>
    </source>
</evidence>
<keyword evidence="3" id="KW-1185">Reference proteome</keyword>
<keyword evidence="1" id="KW-1133">Transmembrane helix</keyword>